<evidence type="ECO:0000313" key="2">
    <source>
        <dbReference type="EMBL" id="SFL19365.1"/>
    </source>
</evidence>
<protein>
    <submittedName>
        <fullName evidence="2">Caspase domain-containing protein</fullName>
    </submittedName>
</protein>
<dbReference type="PANTHER" id="PTHR22576">
    <property type="entry name" value="MUCOSA ASSOCIATED LYMPHOID TISSUE LYMPHOMA TRANSLOCATION PROTEIN 1/PARACASPASE"/>
    <property type="match status" value="1"/>
</dbReference>
<dbReference type="PANTHER" id="PTHR22576:SF37">
    <property type="entry name" value="MUCOSA-ASSOCIATED LYMPHOID TISSUE LYMPHOMA TRANSLOCATION PROTEIN 1"/>
    <property type="match status" value="1"/>
</dbReference>
<name>A0A1I4FND2_9RHOB</name>
<dbReference type="AlphaFoldDB" id="A0A1I4FND2"/>
<dbReference type="InterPro" id="IPR011600">
    <property type="entry name" value="Pept_C14_caspase"/>
</dbReference>
<dbReference type="InterPro" id="IPR001309">
    <property type="entry name" value="Pept_C14_p20"/>
</dbReference>
<dbReference type="Pfam" id="PF00656">
    <property type="entry name" value="Peptidase_C14"/>
    <property type="match status" value="1"/>
</dbReference>
<dbReference type="GO" id="GO:0004197">
    <property type="term" value="F:cysteine-type endopeptidase activity"/>
    <property type="evidence" value="ECO:0007669"/>
    <property type="project" value="InterPro"/>
</dbReference>
<dbReference type="InterPro" id="IPR029030">
    <property type="entry name" value="Caspase-like_dom_sf"/>
</dbReference>
<dbReference type="Gene3D" id="3.40.50.1460">
    <property type="match status" value="1"/>
</dbReference>
<keyword evidence="3" id="KW-1185">Reference proteome</keyword>
<dbReference type="PROSITE" id="PS50208">
    <property type="entry name" value="CASPASE_P20"/>
    <property type="match status" value="1"/>
</dbReference>
<dbReference type="SUPFAM" id="SSF52129">
    <property type="entry name" value="Caspase-like"/>
    <property type="match status" value="1"/>
</dbReference>
<reference evidence="3" key="1">
    <citation type="submission" date="2016-10" db="EMBL/GenBank/DDBJ databases">
        <authorList>
            <person name="Varghese N."/>
            <person name="Submissions S."/>
        </authorList>
    </citation>
    <scope>NUCLEOTIDE SEQUENCE [LARGE SCALE GENOMIC DNA]</scope>
    <source>
        <strain evidence="3">DSM 28453</strain>
    </source>
</reference>
<dbReference type="GO" id="GO:0006508">
    <property type="term" value="P:proteolysis"/>
    <property type="evidence" value="ECO:0007669"/>
    <property type="project" value="InterPro"/>
</dbReference>
<proteinExistence type="predicted"/>
<sequence length="239" mass="24609">MGVSQTAPVALVIGNGEYAHVADLKNATRDAQAVALSLQRAGYQTTLIANADRAEMLTALAKLRIAAGEASQIVVYFSGHGAQQNGHGYLLGRDVPPHGVDLARYAVSLQVVMRAISDKPRQKIVFLDACRTPVSGSMAPLSGPALHFPAGTFVAFAAQPGAPAFDGVGSLSPFADALVSEIAGPTQTLGAAMRSIRRRVVASTGGQQVPWSIDVLLQEAKIGRGAATRKAAEAGLSGG</sequence>
<accession>A0A1I4FND2</accession>
<feature type="domain" description="Caspase family p20" evidence="1">
    <location>
        <begin position="9"/>
        <end position="131"/>
    </location>
</feature>
<evidence type="ECO:0000313" key="3">
    <source>
        <dbReference type="Proteomes" id="UP000198851"/>
    </source>
</evidence>
<dbReference type="InterPro" id="IPR052039">
    <property type="entry name" value="Caspase-related_regulators"/>
</dbReference>
<dbReference type="Proteomes" id="UP000198851">
    <property type="component" value="Unassembled WGS sequence"/>
</dbReference>
<organism evidence="2 3">
    <name type="scientific">Shimia haliotis</name>
    <dbReference type="NCBI Taxonomy" id="1280847"/>
    <lineage>
        <taxon>Bacteria</taxon>
        <taxon>Pseudomonadati</taxon>
        <taxon>Pseudomonadota</taxon>
        <taxon>Alphaproteobacteria</taxon>
        <taxon>Rhodobacterales</taxon>
        <taxon>Roseobacteraceae</taxon>
    </lineage>
</organism>
<dbReference type="EMBL" id="FOSZ01000006">
    <property type="protein sequence ID" value="SFL19365.1"/>
    <property type="molecule type" value="Genomic_DNA"/>
</dbReference>
<evidence type="ECO:0000259" key="1">
    <source>
        <dbReference type="PROSITE" id="PS50208"/>
    </source>
</evidence>
<gene>
    <name evidence="2" type="ORF">SAMN04488036_106179</name>
</gene>
<dbReference type="STRING" id="1280847.SAMN04488036_106179"/>